<accession>A0ABP7ZYT9</accession>
<protein>
    <recommendedName>
        <fullName evidence="3">Lasso RiPP family leader peptide-containing protein</fullName>
    </recommendedName>
</protein>
<organism evidence="1 2">
    <name type="scientific">Sphingobacterium ginsenosidimutans</name>
    <dbReference type="NCBI Taxonomy" id="687845"/>
    <lineage>
        <taxon>Bacteria</taxon>
        <taxon>Pseudomonadati</taxon>
        <taxon>Bacteroidota</taxon>
        <taxon>Sphingobacteriia</taxon>
        <taxon>Sphingobacteriales</taxon>
        <taxon>Sphingobacteriaceae</taxon>
        <taxon>Sphingobacterium</taxon>
    </lineage>
</organism>
<evidence type="ECO:0000313" key="1">
    <source>
        <dbReference type="EMBL" id="GAA4173710.1"/>
    </source>
</evidence>
<comment type="caution">
    <text evidence="1">The sequence shown here is derived from an EMBL/GenBank/DDBJ whole genome shotgun (WGS) entry which is preliminary data.</text>
</comment>
<dbReference type="Proteomes" id="UP001500167">
    <property type="component" value="Unassembled WGS sequence"/>
</dbReference>
<gene>
    <name evidence="1" type="ORF">GCM10022218_17010</name>
</gene>
<sequence>MNEKKQYVTPSINAMEIELENGIAAGSEGSGSNGGGGGGWEMDKIGCAEAQPIKLSLF</sequence>
<proteinExistence type="predicted"/>
<reference evidence="2" key="1">
    <citation type="journal article" date="2019" name="Int. J. Syst. Evol. Microbiol.">
        <title>The Global Catalogue of Microorganisms (GCM) 10K type strain sequencing project: providing services to taxonomists for standard genome sequencing and annotation.</title>
        <authorList>
            <consortium name="The Broad Institute Genomics Platform"/>
            <consortium name="The Broad Institute Genome Sequencing Center for Infectious Disease"/>
            <person name="Wu L."/>
            <person name="Ma J."/>
        </authorList>
    </citation>
    <scope>NUCLEOTIDE SEQUENCE [LARGE SCALE GENOMIC DNA]</scope>
    <source>
        <strain evidence="2">JCM 16722</strain>
    </source>
</reference>
<keyword evidence="2" id="KW-1185">Reference proteome</keyword>
<name>A0ABP7ZYT9_9SPHI</name>
<dbReference type="EMBL" id="BAAAZK010000003">
    <property type="protein sequence ID" value="GAA4173710.1"/>
    <property type="molecule type" value="Genomic_DNA"/>
</dbReference>
<dbReference type="RefSeq" id="WP_257093446.1">
    <property type="nucleotide sequence ID" value="NZ_BAAAZK010000003.1"/>
</dbReference>
<evidence type="ECO:0000313" key="2">
    <source>
        <dbReference type="Proteomes" id="UP001500167"/>
    </source>
</evidence>
<evidence type="ECO:0008006" key="3">
    <source>
        <dbReference type="Google" id="ProtNLM"/>
    </source>
</evidence>